<dbReference type="FunFam" id="3.50.7.10:FF:000002">
    <property type="entry name" value="T-complex protein 1 subunit beta"/>
    <property type="match status" value="1"/>
</dbReference>
<name>A0A7S0CX64_9EUKA</name>
<gene>
    <name evidence="11" type="ORF">LAMO00422_LOCUS4183</name>
</gene>
<comment type="function">
    <text evidence="8">Molecular chaperone; assists the folding of proteins upon ATP hydrolysis. Known to play a role, in vitro, in the folding of actin and tubulin.</text>
</comment>
<dbReference type="NCBIfam" id="TIGR02341">
    <property type="entry name" value="chap_CCT_beta"/>
    <property type="match status" value="1"/>
</dbReference>
<evidence type="ECO:0000256" key="4">
    <source>
        <dbReference type="ARBA" id="ARBA00022490"/>
    </source>
</evidence>
<comment type="similarity">
    <text evidence="2 10">Belongs to the TCP-1 chaperonin family.</text>
</comment>
<protein>
    <recommendedName>
        <fullName evidence="9">CCT-beta</fullName>
    </recommendedName>
</protein>
<keyword evidence="7 10" id="KW-0143">Chaperone</keyword>
<dbReference type="GO" id="GO:0016887">
    <property type="term" value="F:ATP hydrolysis activity"/>
    <property type="evidence" value="ECO:0007669"/>
    <property type="project" value="InterPro"/>
</dbReference>
<keyword evidence="5 10" id="KW-0547">Nucleotide-binding</keyword>
<comment type="subcellular location">
    <subcellularLocation>
        <location evidence="1">Cytoplasm</location>
    </subcellularLocation>
</comment>
<accession>A0A7S0CX64</accession>
<evidence type="ECO:0000256" key="9">
    <source>
        <dbReference type="ARBA" id="ARBA00033237"/>
    </source>
</evidence>
<dbReference type="GO" id="GO:0051082">
    <property type="term" value="F:unfolded protein binding"/>
    <property type="evidence" value="ECO:0007669"/>
    <property type="project" value="InterPro"/>
</dbReference>
<dbReference type="InterPro" id="IPR012716">
    <property type="entry name" value="Chap_CCT_beta"/>
</dbReference>
<evidence type="ECO:0000313" key="11">
    <source>
        <dbReference type="EMBL" id="CAD8436837.1"/>
    </source>
</evidence>
<dbReference type="Pfam" id="PF00118">
    <property type="entry name" value="Cpn60_TCP1"/>
    <property type="match status" value="1"/>
</dbReference>
<sequence length="334" mass="36535">MELVIKKKGGSMKDSYLDEGFILEKSIGIGQQKRLENAKILVANTPMDTDKIKIFGARVRVGSMQAVADIEEEEKRKMKRKVSKILQHKPTCFINRQLIYNYPEQLFTKAGCMAIEHADFVGVERLALVTGAEIASTFDTPGTVKLGHCKLIEEVVIGEDKVIHFSGVAKGEACTVVLRGANKQILDEAERSLHDALCVLSQTVKNTKTVYGGGCSEMLMANAVMNLAQTTPGKESLAMESFARALQQLPTIIADNGGHDSSELIAKLRACHNKGQSTMGLDMENGSIADMTKLKILESFLCKSQVVISAHEAAEMILRVDDIITCAPRQRGRP</sequence>
<dbReference type="InterPro" id="IPR027409">
    <property type="entry name" value="GroEL-like_apical_dom_sf"/>
</dbReference>
<evidence type="ECO:0000256" key="6">
    <source>
        <dbReference type="ARBA" id="ARBA00022840"/>
    </source>
</evidence>
<dbReference type="SUPFAM" id="SSF52029">
    <property type="entry name" value="GroEL apical domain-like"/>
    <property type="match status" value="1"/>
</dbReference>
<evidence type="ECO:0000256" key="8">
    <source>
        <dbReference type="ARBA" id="ARBA00024677"/>
    </source>
</evidence>
<evidence type="ECO:0000256" key="10">
    <source>
        <dbReference type="RuleBase" id="RU004187"/>
    </source>
</evidence>
<reference evidence="11" key="1">
    <citation type="submission" date="2021-01" db="EMBL/GenBank/DDBJ databases">
        <authorList>
            <person name="Corre E."/>
            <person name="Pelletier E."/>
            <person name="Niang G."/>
            <person name="Scheremetjew M."/>
            <person name="Finn R."/>
            <person name="Kale V."/>
            <person name="Holt S."/>
            <person name="Cochrane G."/>
            <person name="Meng A."/>
            <person name="Brown T."/>
            <person name="Cohen L."/>
        </authorList>
    </citation>
    <scope>NUCLEOTIDE SEQUENCE</scope>
    <source>
        <strain evidence="11">CCMP2058</strain>
    </source>
</reference>
<dbReference type="EMBL" id="HBEM01005969">
    <property type="protein sequence ID" value="CAD8436837.1"/>
    <property type="molecule type" value="Transcribed_RNA"/>
</dbReference>
<keyword evidence="6 10" id="KW-0067">ATP-binding</keyword>
<dbReference type="InterPro" id="IPR002423">
    <property type="entry name" value="Cpn60/GroEL/TCP-1"/>
</dbReference>
<keyword evidence="4" id="KW-0963">Cytoplasm</keyword>
<dbReference type="AlphaFoldDB" id="A0A7S0CX64"/>
<evidence type="ECO:0000256" key="7">
    <source>
        <dbReference type="ARBA" id="ARBA00023186"/>
    </source>
</evidence>
<dbReference type="GO" id="GO:0140662">
    <property type="term" value="F:ATP-dependent protein folding chaperone"/>
    <property type="evidence" value="ECO:0007669"/>
    <property type="project" value="InterPro"/>
</dbReference>
<organism evidence="11">
    <name type="scientific">Amorphochlora amoebiformis</name>
    <dbReference type="NCBI Taxonomy" id="1561963"/>
    <lineage>
        <taxon>Eukaryota</taxon>
        <taxon>Sar</taxon>
        <taxon>Rhizaria</taxon>
        <taxon>Cercozoa</taxon>
        <taxon>Chlorarachniophyceae</taxon>
        <taxon>Amorphochlora</taxon>
    </lineage>
</organism>
<dbReference type="InterPro" id="IPR027413">
    <property type="entry name" value="GROEL-like_equatorial_sf"/>
</dbReference>
<dbReference type="GO" id="GO:0005524">
    <property type="term" value="F:ATP binding"/>
    <property type="evidence" value="ECO:0007669"/>
    <property type="project" value="UniProtKB-KW"/>
</dbReference>
<evidence type="ECO:0000256" key="1">
    <source>
        <dbReference type="ARBA" id="ARBA00004496"/>
    </source>
</evidence>
<dbReference type="SUPFAM" id="SSF48592">
    <property type="entry name" value="GroEL equatorial domain-like"/>
    <property type="match status" value="1"/>
</dbReference>
<evidence type="ECO:0000256" key="5">
    <source>
        <dbReference type="ARBA" id="ARBA00022741"/>
    </source>
</evidence>
<dbReference type="PRINTS" id="PR00304">
    <property type="entry name" value="TCOMPLEXTCP1"/>
</dbReference>
<dbReference type="InterPro" id="IPR017998">
    <property type="entry name" value="Chaperone_TCP-1"/>
</dbReference>
<evidence type="ECO:0000256" key="3">
    <source>
        <dbReference type="ARBA" id="ARBA00011531"/>
    </source>
</evidence>
<dbReference type="InterPro" id="IPR027410">
    <property type="entry name" value="TCP-1-like_intermed_sf"/>
</dbReference>
<evidence type="ECO:0000256" key="2">
    <source>
        <dbReference type="ARBA" id="ARBA00008020"/>
    </source>
</evidence>
<dbReference type="Gene3D" id="3.30.260.10">
    <property type="entry name" value="TCP-1-like chaperonin intermediate domain"/>
    <property type="match status" value="1"/>
</dbReference>
<dbReference type="Gene3D" id="3.50.7.10">
    <property type="entry name" value="GroEL"/>
    <property type="match status" value="1"/>
</dbReference>
<dbReference type="Gene3D" id="1.10.560.10">
    <property type="entry name" value="GroEL-like equatorial domain"/>
    <property type="match status" value="1"/>
</dbReference>
<dbReference type="PANTHER" id="PTHR11353">
    <property type="entry name" value="CHAPERONIN"/>
    <property type="match status" value="1"/>
</dbReference>
<comment type="subunit">
    <text evidence="3">Heterooligomeric complex of about 850 to 900 kDa that forms two stacked rings, 12 to 16 nm in diameter.</text>
</comment>
<dbReference type="GO" id="GO:0005832">
    <property type="term" value="C:chaperonin-containing T-complex"/>
    <property type="evidence" value="ECO:0007669"/>
    <property type="project" value="InterPro"/>
</dbReference>
<dbReference type="FunFam" id="1.10.560.10:FF:000017">
    <property type="entry name" value="T-complex protein 1 subunit eta"/>
    <property type="match status" value="1"/>
</dbReference>
<proteinExistence type="inferred from homology"/>